<dbReference type="RefSeq" id="WP_208044280.1">
    <property type="nucleotide sequence ID" value="NZ_JAGDYL010000001.1"/>
</dbReference>
<comment type="caution">
    <text evidence="1">The sequence shown here is derived from an EMBL/GenBank/DDBJ whole genome shotgun (WGS) entry which is preliminary data.</text>
</comment>
<dbReference type="Proteomes" id="UP000664398">
    <property type="component" value="Unassembled WGS sequence"/>
</dbReference>
<evidence type="ECO:0000313" key="1">
    <source>
        <dbReference type="EMBL" id="MBO1803792.1"/>
    </source>
</evidence>
<name>A0A939LWQ6_9MICO</name>
<keyword evidence="2" id="KW-1185">Reference proteome</keyword>
<accession>A0A939LWQ6</accession>
<dbReference type="EMBL" id="JAGDYL010000001">
    <property type="protein sequence ID" value="MBO1803792.1"/>
    <property type="molecule type" value="Genomic_DNA"/>
</dbReference>
<organism evidence="1 2">
    <name type="scientific">Leucobacter ruminantium</name>
    <dbReference type="NCBI Taxonomy" id="1289170"/>
    <lineage>
        <taxon>Bacteria</taxon>
        <taxon>Bacillati</taxon>
        <taxon>Actinomycetota</taxon>
        <taxon>Actinomycetes</taxon>
        <taxon>Micrococcales</taxon>
        <taxon>Microbacteriaceae</taxon>
        <taxon>Leucobacter</taxon>
    </lineage>
</organism>
<reference evidence="1" key="1">
    <citation type="submission" date="2021-03" db="EMBL/GenBank/DDBJ databases">
        <title>Leucobacter chromiisoli sp. nov., isolated from chromium-containing soil of chemical plant.</title>
        <authorList>
            <person name="Xu Z."/>
        </authorList>
    </citation>
    <scope>NUCLEOTIDE SEQUENCE</scope>
    <source>
        <strain evidence="1">A2</strain>
    </source>
</reference>
<gene>
    <name evidence="1" type="ORF">J4H91_00460</name>
</gene>
<sequence length="142" mass="15216">MTNPVETEIRALVRELLREVMPADPGARSEERRVRIASDADLAAFANRILDIARDPAEADAVRSGRVRFVLEGAPSSREGDPSPEPRPAAPVLRIEKGAVTEKTIAQAVANGTRLVLGPRAVVTPLAREAARKHGVGIERAS</sequence>
<proteinExistence type="predicted"/>
<protein>
    <submittedName>
        <fullName evidence="1">Uncharacterized protein</fullName>
    </submittedName>
</protein>
<evidence type="ECO:0000313" key="2">
    <source>
        <dbReference type="Proteomes" id="UP000664398"/>
    </source>
</evidence>
<dbReference type="AlphaFoldDB" id="A0A939LWQ6"/>